<feature type="non-terminal residue" evidence="1">
    <location>
        <position position="187"/>
    </location>
</feature>
<sequence>MANYQPFLVSDLVSGKITRRDAWLLPGDGFTDLYNCNLKRGVLEKRKGRAKYGQIVKVTTDGPVASLSTNPVMGIYNHITNSAETLLVFDKERMNVFVSSRSLDKTITAYADGGGAIVLDVTCVGHGFSTDDIVTISDSSTTAYNGTYSITWLTADTFSVVQNVTDVGAGTGEANEEPFDDVTRHRI</sequence>
<dbReference type="EMBL" id="BARW01032521">
    <property type="protein sequence ID" value="GAJ14074.1"/>
    <property type="molecule type" value="Genomic_DNA"/>
</dbReference>
<protein>
    <recommendedName>
        <fullName evidence="2">Ubiquitin-activating enzyme E1 FCCH domain-containing protein</fullName>
    </recommendedName>
</protein>
<comment type="caution">
    <text evidence="1">The sequence shown here is derived from an EMBL/GenBank/DDBJ whole genome shotgun (WGS) entry which is preliminary data.</text>
</comment>
<proteinExistence type="predicted"/>
<evidence type="ECO:0008006" key="2">
    <source>
        <dbReference type="Google" id="ProtNLM"/>
    </source>
</evidence>
<name>X1U9C8_9ZZZZ</name>
<dbReference type="AlphaFoldDB" id="X1U9C8"/>
<gene>
    <name evidence="1" type="ORF">S12H4_51457</name>
</gene>
<organism evidence="1">
    <name type="scientific">marine sediment metagenome</name>
    <dbReference type="NCBI Taxonomy" id="412755"/>
    <lineage>
        <taxon>unclassified sequences</taxon>
        <taxon>metagenomes</taxon>
        <taxon>ecological metagenomes</taxon>
    </lineage>
</organism>
<dbReference type="InterPro" id="IPR023366">
    <property type="entry name" value="ATP_synth_asu-like_sf"/>
</dbReference>
<dbReference type="Gene3D" id="2.40.30.20">
    <property type="match status" value="1"/>
</dbReference>
<evidence type="ECO:0000313" key="1">
    <source>
        <dbReference type="EMBL" id="GAJ14074.1"/>
    </source>
</evidence>
<accession>X1U9C8</accession>
<reference evidence="1" key="1">
    <citation type="journal article" date="2014" name="Front. Microbiol.">
        <title>High frequency of phylogenetically diverse reductive dehalogenase-homologous genes in deep subseafloor sedimentary metagenomes.</title>
        <authorList>
            <person name="Kawai M."/>
            <person name="Futagami T."/>
            <person name="Toyoda A."/>
            <person name="Takaki Y."/>
            <person name="Nishi S."/>
            <person name="Hori S."/>
            <person name="Arai W."/>
            <person name="Tsubouchi T."/>
            <person name="Morono Y."/>
            <person name="Uchiyama I."/>
            <person name="Ito T."/>
            <person name="Fujiyama A."/>
            <person name="Inagaki F."/>
            <person name="Takami H."/>
        </authorList>
    </citation>
    <scope>NUCLEOTIDE SEQUENCE</scope>
    <source>
        <strain evidence="1">Expedition CK06-06</strain>
    </source>
</reference>